<name>A0A218KBQ9_9CAUD</name>
<keyword evidence="2" id="KW-1185">Reference proteome</keyword>
<evidence type="ECO:0000313" key="2">
    <source>
        <dbReference type="Proteomes" id="UP000223102"/>
    </source>
</evidence>
<organism evidence="1 2">
    <name type="scientific">Bacillus phage PBC2</name>
    <dbReference type="NCBI Taxonomy" id="1675029"/>
    <lineage>
        <taxon>Viruses</taxon>
        <taxon>Duplodnaviria</taxon>
        <taxon>Heunggongvirae</taxon>
        <taxon>Uroviricota</taxon>
        <taxon>Caudoviricetes</taxon>
        <taxon>Andregratiavirinae</taxon>
        <taxon>Haetaevirus</taxon>
        <taxon>Haetaevirus PBC2</taxon>
    </lineage>
</organism>
<reference evidence="1 2" key="1">
    <citation type="submission" date="2015-06" db="EMBL/GenBank/DDBJ databases">
        <title>Complete genome sequence of Bacillus cereus phage PBC2.</title>
        <authorList>
            <person name="Kong M."/>
            <person name="Ryu S."/>
        </authorList>
    </citation>
    <scope>NUCLEOTIDE SEQUENCE [LARGE SCALE GENOMIC DNA]</scope>
</reference>
<sequence>MEIKMDWLIFPITENGKTSYYMTNAPILTITNAYNLARNVNDFIEILQELNFDIGKYYPSVQLNFDE</sequence>
<dbReference type="Proteomes" id="UP000223102">
    <property type="component" value="Segment"/>
</dbReference>
<gene>
    <name evidence="1" type="ORF">PBC2_011</name>
</gene>
<evidence type="ECO:0000313" key="1">
    <source>
        <dbReference type="EMBL" id="AKQ08326.1"/>
    </source>
</evidence>
<proteinExistence type="predicted"/>
<accession>A0A218KBQ9</accession>
<dbReference type="EMBL" id="KT070867">
    <property type="protein sequence ID" value="AKQ08326.1"/>
    <property type="molecule type" value="Genomic_DNA"/>
</dbReference>
<protein>
    <submittedName>
        <fullName evidence="1">Uncharacterized protein</fullName>
    </submittedName>
</protein>